<dbReference type="Gene3D" id="3.60.60.10">
    <property type="entry name" value="Penicillin V Acylase, Chain A"/>
    <property type="match status" value="1"/>
</dbReference>
<evidence type="ECO:0000259" key="4">
    <source>
        <dbReference type="Pfam" id="PF02275"/>
    </source>
</evidence>
<keyword evidence="6" id="KW-1185">Reference proteome</keyword>
<keyword evidence="3" id="KW-0732">Signal</keyword>
<dbReference type="AlphaFoldDB" id="A0A4R1I878"/>
<dbReference type="OrthoDB" id="9794717at2"/>
<dbReference type="EMBL" id="SMFY01000001">
    <property type="protein sequence ID" value="TCK31218.1"/>
    <property type="molecule type" value="Genomic_DNA"/>
</dbReference>
<dbReference type="Proteomes" id="UP000295030">
    <property type="component" value="Unassembled WGS sequence"/>
</dbReference>
<evidence type="ECO:0000313" key="6">
    <source>
        <dbReference type="Proteomes" id="UP000295030"/>
    </source>
</evidence>
<dbReference type="CDD" id="cd00542">
    <property type="entry name" value="Ntn_PVA"/>
    <property type="match status" value="1"/>
</dbReference>
<dbReference type="RefSeq" id="WP_131834451.1">
    <property type="nucleotide sequence ID" value="NZ_SMFY01000001.1"/>
</dbReference>
<reference evidence="5 6" key="1">
    <citation type="submission" date="2019-03" db="EMBL/GenBank/DDBJ databases">
        <title>Genomic Encyclopedia of Type Strains, Phase IV (KMG-IV): sequencing the most valuable type-strain genomes for metagenomic binning, comparative biology and taxonomic classification.</title>
        <authorList>
            <person name="Goeker M."/>
        </authorList>
    </citation>
    <scope>NUCLEOTIDE SEQUENCE [LARGE SCALE GENOMIC DNA]</scope>
    <source>
        <strain evidence="5 6">DSM 101</strain>
    </source>
</reference>
<comment type="similarity">
    <text evidence="1">Belongs to the peptidase C59 family.</text>
</comment>
<dbReference type="InterPro" id="IPR029055">
    <property type="entry name" value="Ntn_hydrolases_N"/>
</dbReference>
<dbReference type="SUPFAM" id="SSF56235">
    <property type="entry name" value="N-terminal nucleophile aminohydrolases (Ntn hydrolases)"/>
    <property type="match status" value="1"/>
</dbReference>
<evidence type="ECO:0000256" key="3">
    <source>
        <dbReference type="SAM" id="SignalP"/>
    </source>
</evidence>
<feature type="chain" id="PRO_5020239321" evidence="3">
    <location>
        <begin position="21"/>
        <end position="366"/>
    </location>
</feature>
<evidence type="ECO:0000256" key="1">
    <source>
        <dbReference type="ARBA" id="ARBA00006625"/>
    </source>
</evidence>
<dbReference type="PANTHER" id="PTHR35527">
    <property type="entry name" value="CHOLOYLGLYCINE HYDROLASE"/>
    <property type="match status" value="1"/>
</dbReference>
<proteinExistence type="inferred from homology"/>
<comment type="caution">
    <text evidence="5">The sequence shown here is derived from an EMBL/GenBank/DDBJ whole genome shotgun (WGS) entry which is preliminary data.</text>
</comment>
<organism evidence="5 6">
    <name type="scientific">Ancylobacter aquaticus</name>
    <dbReference type="NCBI Taxonomy" id="100"/>
    <lineage>
        <taxon>Bacteria</taxon>
        <taxon>Pseudomonadati</taxon>
        <taxon>Pseudomonadota</taxon>
        <taxon>Alphaproteobacteria</taxon>
        <taxon>Hyphomicrobiales</taxon>
        <taxon>Xanthobacteraceae</taxon>
        <taxon>Ancylobacter</taxon>
    </lineage>
</organism>
<gene>
    <name evidence="5" type="ORF">EV667_1324</name>
</gene>
<accession>A0A4R1I878</accession>
<dbReference type="PROSITE" id="PS51257">
    <property type="entry name" value="PROKAR_LIPOPROTEIN"/>
    <property type="match status" value="1"/>
</dbReference>
<protein>
    <submittedName>
        <fullName evidence="5">Penicillin amidase</fullName>
    </submittedName>
</protein>
<keyword evidence="2" id="KW-0378">Hydrolase</keyword>
<name>A0A4R1I878_ANCAQ</name>
<evidence type="ECO:0000256" key="2">
    <source>
        <dbReference type="ARBA" id="ARBA00022801"/>
    </source>
</evidence>
<dbReference type="InterPro" id="IPR052193">
    <property type="entry name" value="Peptidase_C59"/>
</dbReference>
<sequence>MKRLLATTLALLATVNMSLACTAVDLVAKDGSVIAGRTMEWAYDMQWQLVSQPKGTELTLIAPTALDLPAHKVTTKYAVVGVNAGIIPGGALLDGQNSEGLSMSGNFLPGFTQYQSVTKDDKEYQSVLTFGSWALGSFANVAELRAALATMKVWADDTLESGPTPPTLHFVFVDRSGAGMVVEYVKGEVQIHDNVAHVLTNAPTYDWHINNARNYLSLTTVGVPSQQVGSVNVTELGQGGGLLGLPGDYTPPSRFVRAAMLRHNVTEPANAGEAAQAVGHILNNVDIPLGIAQFRQQDGTLGSDYTQWVVVKDLTNNTLKIADYDNRLNYLTIDLAPLFAQTKPAARLVTELPYPKTSAGAEVLAP</sequence>
<feature type="signal peptide" evidence="3">
    <location>
        <begin position="1"/>
        <end position="20"/>
    </location>
</feature>
<dbReference type="InterPro" id="IPR029132">
    <property type="entry name" value="CBAH/NAAA_C"/>
</dbReference>
<dbReference type="PANTHER" id="PTHR35527:SF2">
    <property type="entry name" value="HYDROLASE"/>
    <property type="match status" value="1"/>
</dbReference>
<evidence type="ECO:0000313" key="5">
    <source>
        <dbReference type="EMBL" id="TCK31218.1"/>
    </source>
</evidence>
<dbReference type="Pfam" id="PF02275">
    <property type="entry name" value="CBAH"/>
    <property type="match status" value="1"/>
</dbReference>
<feature type="domain" description="Choloylglycine hydrolase/NAAA C-terminal" evidence="4">
    <location>
        <begin position="21"/>
        <end position="326"/>
    </location>
</feature>
<dbReference type="GO" id="GO:0016787">
    <property type="term" value="F:hydrolase activity"/>
    <property type="evidence" value="ECO:0007669"/>
    <property type="project" value="UniProtKB-KW"/>
</dbReference>